<dbReference type="Gene3D" id="3.30.1490.40">
    <property type="match status" value="1"/>
</dbReference>
<dbReference type="SUPFAM" id="SSF159042">
    <property type="entry name" value="Plus3-like"/>
    <property type="match status" value="1"/>
</dbReference>
<dbReference type="PANTHER" id="PTHR46695">
    <property type="entry name" value="ZINC FINGER CCCH DOMAIN-CONTAINING PROTEIN 44-RELATED"/>
    <property type="match status" value="1"/>
</dbReference>
<dbReference type="PROSITE" id="PS51925">
    <property type="entry name" value="SWIB_MDM2"/>
    <property type="match status" value="1"/>
</dbReference>
<dbReference type="InterPro" id="IPR003169">
    <property type="entry name" value="GYF"/>
</dbReference>
<dbReference type="Pfam" id="PF25980">
    <property type="entry name" value="NERD_plant"/>
    <property type="match status" value="1"/>
</dbReference>
<sequence length="1509" mass="166461">MDLLQQQEQQRRQEQILSLFGSIEDRELRRSEPREPAGPDQLDASWESAEVGPQKPHLTAPVAVPTTAGSITAVSGTVPVVAATQISGVVNVKRKRGRPPKNATSSNGQLNLSTTLVSYPPKQVEEEEDVCFICFDGGSLVLCDRKGCPKAYHPVCIKRDESFFQSTAKWMCGWHQCSTCGKGAYYMCYTCTYSLCKNCTKDADFVCIRGSKGLCGTCKKTIMLIEKIPIGDEAVQVDFDDKTSWEYLFKVYWVILKEKLSLTINELTQAKNPWVEPSFAISTTEQYGNLSNNNVDSRNVSGSYEYQSGRVLRGRKPKEQPKLIKLELTDQVNLDERPCYSQDAKWASAELLDFVAHMKNGDTSVLSQFDVQSLLLEYIRENNLRDTQKCQIVCDARLLNLFGRTNIGHFEMLKLLDSHFLVKDSPKVDAFIPGSYVDHGTGHVNSTLNNDNQSLLANNKRRRGRRKVGDTVQQVDPNDYAAADVHNVSLIYLQRHMIEKLLDDPENVLDKIVGSIVRIKVSGENGNQDIYRLVQVIGTSKVAESYKIGEKMTEIVLEILNLDIKEVMSIDKISDQKFSEDECEELNRSIKDGQSKWLSVGDLQQKALKLHELRVNEWLESELLQLNHLRDQASEKGQEKELRECVEKIRLLSSPEEYQRRLHEIPEVHADPSMDPNHISQNKSSASSQKKQDGFVPPSNGPGRKRRQAATAESANSVPNKRTRASLRNQIVASDSDKESSVLTHEMNKRRELDPTTSVACALQSPDGRSESGSGVASEVARSPLSTGMEQSISDAETYKIWHYQDPSGKTQGPFTMAQLRKWNGCGYFPPDLRIWKIDERQEDSILLIEALNGNYNKQEPRISSDDRIINLNGSNETGPTQRDINIAEDSANSKEGFCSPSKVISDDADKVVQGLTSSEERIITVAEVWNSLNDDAHLSLAQPLPQLCSSTHLPSNKDETSLQGNETQEHNQDSGNLRLFGFTEVAAPSKDACNGMEKHSNGGTQPSHLPGQNCNGVSRSNTISLDKSLEIYQEKKGINFLDAPSTAVRSDNESFSNGGTHPSHLPGQNCNGVSGSNTISLDKSLEIHQEKKGINFLNAPSTAVRSHNESFNSNAERDKQSLSSNLQAQDPAPTWSLNSGLVSEVTMGKGVTDRWGDGYSSVPHKSMDEWESSLRQGTSLRPTDIPGNDSPARLSAHPTIIGSSQSHQPLPLESSWQAIVNETNDFATLGEESVSDLLAEVEAMENAGLPSPTSAMKCSHDLNDDGKDDCFSPIEGFDPTAGLEKSEVFTSTINLMLTCQPTITTAEPRSTSSNGDLADTRRTSHKHSTSSPEPQRGGKQQSDGNTGSHWKNAGSEFLRITPPQSTWQLPGTSPRSWGAVQGSSHWDGTNHGHINMDWEARQGQYQRTGSISSGSGSGSPSIWSDQQRYSGGSSRYASPRDRGHQGTDQGHSRNSRGPWSSSSSSGRQYSGGSSGGGHRRQPSKGQRVCKFYESGYCKKGASCSYFHP</sequence>
<feature type="compositionally biased region" description="Low complexity" evidence="6">
    <location>
        <begin position="680"/>
        <end position="689"/>
    </location>
</feature>
<feature type="compositionally biased region" description="Low complexity" evidence="6">
    <location>
        <begin position="1456"/>
        <end position="1472"/>
    </location>
</feature>
<keyword evidence="12" id="KW-1185">Reference proteome</keyword>
<organism evidence="11 12">
    <name type="scientific">Trapa incisa</name>
    <dbReference type="NCBI Taxonomy" id="236973"/>
    <lineage>
        <taxon>Eukaryota</taxon>
        <taxon>Viridiplantae</taxon>
        <taxon>Streptophyta</taxon>
        <taxon>Embryophyta</taxon>
        <taxon>Tracheophyta</taxon>
        <taxon>Spermatophyta</taxon>
        <taxon>Magnoliopsida</taxon>
        <taxon>eudicotyledons</taxon>
        <taxon>Gunneridae</taxon>
        <taxon>Pentapetalae</taxon>
        <taxon>rosids</taxon>
        <taxon>malvids</taxon>
        <taxon>Myrtales</taxon>
        <taxon>Lythraceae</taxon>
        <taxon>Trapa</taxon>
    </lineage>
</organism>
<dbReference type="Pfam" id="PF02213">
    <property type="entry name" value="GYF"/>
    <property type="match status" value="1"/>
</dbReference>
<evidence type="ECO:0000256" key="3">
    <source>
        <dbReference type="ARBA" id="ARBA00022833"/>
    </source>
</evidence>
<reference evidence="11 12" key="1">
    <citation type="journal article" date="2023" name="Hortic Res">
        <title>Pangenome of water caltrop reveals structural variations and asymmetric subgenome divergence after allopolyploidization.</title>
        <authorList>
            <person name="Zhang X."/>
            <person name="Chen Y."/>
            <person name="Wang L."/>
            <person name="Yuan Y."/>
            <person name="Fang M."/>
            <person name="Shi L."/>
            <person name="Lu R."/>
            <person name="Comes H.P."/>
            <person name="Ma Y."/>
            <person name="Chen Y."/>
            <person name="Huang G."/>
            <person name="Zhou Y."/>
            <person name="Zheng Z."/>
            <person name="Qiu Y."/>
        </authorList>
    </citation>
    <scope>NUCLEOTIDE SEQUENCE [LARGE SCALE GENOMIC DNA]</scope>
    <source>
        <tissue evidence="11">Roots</tissue>
    </source>
</reference>
<dbReference type="FunFam" id="3.30.40.10:FF:000303">
    <property type="entry name" value="Zinc finger CCCH domain-containing protein 19"/>
    <property type="match status" value="1"/>
</dbReference>
<evidence type="ECO:0000256" key="4">
    <source>
        <dbReference type="ARBA" id="ARBA00023125"/>
    </source>
</evidence>
<dbReference type="CDD" id="cd15568">
    <property type="entry name" value="PHD5_NSD"/>
    <property type="match status" value="1"/>
</dbReference>
<proteinExistence type="predicted"/>
<feature type="region of interest" description="Disordered" evidence="6">
    <location>
        <begin position="22"/>
        <end position="58"/>
    </location>
</feature>
<dbReference type="PROSITE" id="PS50829">
    <property type="entry name" value="GYF"/>
    <property type="match status" value="1"/>
</dbReference>
<dbReference type="InterPro" id="IPR058668">
    <property type="entry name" value="NERD_dom"/>
</dbReference>
<feature type="compositionally biased region" description="Low complexity" evidence="6">
    <location>
        <begin position="1410"/>
        <end position="1425"/>
    </location>
</feature>
<dbReference type="CDD" id="cd10567">
    <property type="entry name" value="SWIB-MDM2_like"/>
    <property type="match status" value="1"/>
</dbReference>
<feature type="region of interest" description="Disordered" evidence="6">
    <location>
        <begin position="1049"/>
        <end position="1077"/>
    </location>
</feature>
<dbReference type="InterPro" id="IPR000571">
    <property type="entry name" value="Znf_CCCH"/>
</dbReference>
<dbReference type="SMART" id="SM00444">
    <property type="entry name" value="GYF"/>
    <property type="match status" value="1"/>
</dbReference>
<dbReference type="InterPro" id="IPR011011">
    <property type="entry name" value="Znf_FYVE_PHD"/>
</dbReference>
<evidence type="ECO:0000259" key="7">
    <source>
        <dbReference type="PROSITE" id="PS50103"/>
    </source>
</evidence>
<dbReference type="InterPro" id="IPR001965">
    <property type="entry name" value="Znf_PHD"/>
</dbReference>
<dbReference type="PROSITE" id="PS50103">
    <property type="entry name" value="ZF_C3H1"/>
    <property type="match status" value="1"/>
</dbReference>
<accession>A0AAN7L7C5</accession>
<dbReference type="PROSITE" id="PS51360">
    <property type="entry name" value="PLUS3"/>
    <property type="match status" value="1"/>
</dbReference>
<feature type="compositionally biased region" description="Basic and acidic residues" evidence="6">
    <location>
        <begin position="1389"/>
        <end position="1401"/>
    </location>
</feature>
<evidence type="ECO:0000259" key="8">
    <source>
        <dbReference type="PROSITE" id="PS50829"/>
    </source>
</evidence>
<evidence type="ECO:0000256" key="5">
    <source>
        <dbReference type="PROSITE-ProRule" id="PRU00723"/>
    </source>
</evidence>
<feature type="compositionally biased region" description="Polar residues" evidence="6">
    <location>
        <begin position="1339"/>
        <end position="1350"/>
    </location>
</feature>
<name>A0AAN7L7C5_9MYRT</name>
<feature type="region of interest" description="Disordered" evidence="6">
    <location>
        <begin position="667"/>
        <end position="791"/>
    </location>
</feature>
<dbReference type="GO" id="GO:0008270">
    <property type="term" value="F:zinc ion binding"/>
    <property type="evidence" value="ECO:0007669"/>
    <property type="project" value="UniProtKB-KW"/>
</dbReference>
<dbReference type="GO" id="GO:0003677">
    <property type="term" value="F:DNA binding"/>
    <property type="evidence" value="ECO:0007669"/>
    <property type="project" value="UniProtKB-KW"/>
</dbReference>
<feature type="region of interest" description="Disordered" evidence="6">
    <location>
        <begin position="1106"/>
        <end position="1140"/>
    </location>
</feature>
<feature type="domain" description="C3H1-type" evidence="7">
    <location>
        <begin position="1484"/>
        <end position="1509"/>
    </location>
</feature>
<dbReference type="Gene3D" id="1.10.245.10">
    <property type="entry name" value="SWIB/MDM2 domain"/>
    <property type="match status" value="1"/>
</dbReference>
<dbReference type="SMART" id="SM00249">
    <property type="entry name" value="PHD"/>
    <property type="match status" value="1"/>
</dbReference>
<keyword evidence="2 5" id="KW-0863">Zinc-finger</keyword>
<feature type="compositionally biased region" description="Basic and acidic residues" evidence="6">
    <location>
        <begin position="23"/>
        <end position="37"/>
    </location>
</feature>
<dbReference type="EMBL" id="JAXIOK010000001">
    <property type="protein sequence ID" value="KAK4781107.1"/>
    <property type="molecule type" value="Genomic_DNA"/>
</dbReference>
<dbReference type="CDD" id="cd00072">
    <property type="entry name" value="GYF"/>
    <property type="match status" value="1"/>
</dbReference>
<dbReference type="InterPro" id="IPR036855">
    <property type="entry name" value="Znf_CCCH_sf"/>
</dbReference>
<dbReference type="Pfam" id="PF02201">
    <property type="entry name" value="SWIB"/>
    <property type="match status" value="1"/>
</dbReference>
<feature type="domain" description="Plus3" evidence="9">
    <location>
        <begin position="482"/>
        <end position="615"/>
    </location>
</feature>
<dbReference type="InterPro" id="IPR036128">
    <property type="entry name" value="Plus3-like_sf"/>
</dbReference>
<feature type="compositionally biased region" description="Polar residues" evidence="6">
    <location>
        <begin position="1106"/>
        <end position="1115"/>
    </location>
</feature>
<dbReference type="SMART" id="SM00151">
    <property type="entry name" value="SWIB"/>
    <property type="match status" value="1"/>
</dbReference>
<feature type="compositionally biased region" description="Polar residues" evidence="6">
    <location>
        <begin position="1305"/>
        <end position="1316"/>
    </location>
</feature>
<dbReference type="SUPFAM" id="SSF47592">
    <property type="entry name" value="SWIB/MDM2 domain"/>
    <property type="match status" value="1"/>
</dbReference>
<dbReference type="SMART" id="SM00719">
    <property type="entry name" value="Plus3"/>
    <property type="match status" value="1"/>
</dbReference>
<dbReference type="InterPro" id="IPR003121">
    <property type="entry name" value="SWIB_MDM2_domain"/>
</dbReference>
<dbReference type="InterPro" id="IPR019835">
    <property type="entry name" value="SWIB_domain"/>
</dbReference>
<protein>
    <recommendedName>
        <fullName evidence="13">Zinc finger CCCH domain-containing protein 44</fullName>
    </recommendedName>
</protein>
<feature type="region of interest" description="Disordered" evidence="6">
    <location>
        <begin position="993"/>
        <end position="1018"/>
    </location>
</feature>
<evidence type="ECO:0000259" key="9">
    <source>
        <dbReference type="PROSITE" id="PS51360"/>
    </source>
</evidence>
<dbReference type="Gene3D" id="3.90.70.200">
    <property type="entry name" value="Plus-3 domain"/>
    <property type="match status" value="1"/>
</dbReference>
<dbReference type="InterPro" id="IPR004343">
    <property type="entry name" value="Plus-3_dom"/>
</dbReference>
<evidence type="ECO:0008006" key="13">
    <source>
        <dbReference type="Google" id="ProtNLM"/>
    </source>
</evidence>
<dbReference type="Gene3D" id="3.30.40.10">
    <property type="entry name" value="Zinc/RING finger domain, C3HC4 (zinc finger)"/>
    <property type="match status" value="1"/>
</dbReference>
<evidence type="ECO:0000313" key="11">
    <source>
        <dbReference type="EMBL" id="KAK4781107.1"/>
    </source>
</evidence>
<keyword evidence="1 5" id="KW-0479">Metal-binding</keyword>
<dbReference type="Proteomes" id="UP001345219">
    <property type="component" value="Chromosome 13"/>
</dbReference>
<dbReference type="PANTHER" id="PTHR46695:SF4">
    <property type="entry name" value="ZINC FINGER CCCH DOMAIN-CONTAINING PROTEIN 44"/>
    <property type="match status" value="1"/>
</dbReference>
<feature type="region of interest" description="Disordered" evidence="6">
    <location>
        <begin position="950"/>
        <end position="976"/>
    </location>
</feature>
<feature type="region of interest" description="Disordered" evidence="6">
    <location>
        <begin position="1305"/>
        <end position="1486"/>
    </location>
</feature>
<evidence type="ECO:0000256" key="6">
    <source>
        <dbReference type="SAM" id="MobiDB-lite"/>
    </source>
</evidence>
<dbReference type="Pfam" id="PF03126">
    <property type="entry name" value="Plus-3"/>
    <property type="match status" value="1"/>
</dbReference>
<dbReference type="InterPro" id="IPR013083">
    <property type="entry name" value="Znf_RING/FYVE/PHD"/>
</dbReference>
<evidence type="ECO:0000259" key="10">
    <source>
        <dbReference type="PROSITE" id="PS51925"/>
    </source>
</evidence>
<feature type="compositionally biased region" description="Polar residues" evidence="6">
    <location>
        <begin position="1426"/>
        <end position="1437"/>
    </location>
</feature>
<keyword evidence="3 5" id="KW-0862">Zinc</keyword>
<feature type="domain" description="DM2" evidence="10">
    <location>
        <begin position="340"/>
        <end position="422"/>
    </location>
</feature>
<feature type="compositionally biased region" description="Polar residues" evidence="6">
    <location>
        <begin position="711"/>
        <end position="733"/>
    </location>
</feature>
<feature type="compositionally biased region" description="Polar residues" evidence="6">
    <location>
        <begin position="1363"/>
        <end position="1388"/>
    </location>
</feature>
<feature type="zinc finger region" description="C3H1-type" evidence="5">
    <location>
        <begin position="1484"/>
        <end position="1509"/>
    </location>
</feature>
<comment type="caution">
    <text evidence="11">The sequence shown here is derived from an EMBL/GenBank/DDBJ whole genome shotgun (WGS) entry which is preliminary data.</text>
</comment>
<evidence type="ECO:0000256" key="1">
    <source>
        <dbReference type="ARBA" id="ARBA00022723"/>
    </source>
</evidence>
<keyword evidence="4" id="KW-0238">DNA-binding</keyword>
<dbReference type="PROSITE" id="PS01359">
    <property type="entry name" value="ZF_PHD_1"/>
    <property type="match status" value="1"/>
</dbReference>
<dbReference type="InterPro" id="IPR036885">
    <property type="entry name" value="SWIB_MDM2_dom_sf"/>
</dbReference>
<feature type="domain" description="GYF" evidence="8">
    <location>
        <begin position="799"/>
        <end position="853"/>
    </location>
</feature>
<evidence type="ECO:0000313" key="12">
    <source>
        <dbReference type="Proteomes" id="UP001345219"/>
    </source>
</evidence>
<feature type="compositionally biased region" description="Basic and acidic residues" evidence="6">
    <location>
        <begin position="735"/>
        <end position="754"/>
    </location>
</feature>
<dbReference type="InterPro" id="IPR019786">
    <property type="entry name" value="Zinc_finger_PHD-type_CS"/>
</dbReference>
<dbReference type="SUPFAM" id="SSF55277">
    <property type="entry name" value="GYF domain"/>
    <property type="match status" value="1"/>
</dbReference>
<feature type="compositionally biased region" description="Polar residues" evidence="6">
    <location>
        <begin position="1002"/>
        <end position="1018"/>
    </location>
</feature>
<dbReference type="SUPFAM" id="SSF57903">
    <property type="entry name" value="FYVE/PHD zinc finger"/>
    <property type="match status" value="1"/>
</dbReference>
<gene>
    <name evidence="11" type="ORF">SAY87_017213</name>
</gene>
<dbReference type="InterPro" id="IPR035445">
    <property type="entry name" value="GYF-like_dom_sf"/>
</dbReference>
<dbReference type="SUPFAM" id="SSF90229">
    <property type="entry name" value="CCCH zinc finger"/>
    <property type="match status" value="1"/>
</dbReference>
<evidence type="ECO:0000256" key="2">
    <source>
        <dbReference type="ARBA" id="ARBA00022771"/>
    </source>
</evidence>